<evidence type="ECO:0000256" key="8">
    <source>
        <dbReference type="PROSITE-ProRule" id="PRU10007"/>
    </source>
</evidence>
<dbReference type="CDD" id="cd07124">
    <property type="entry name" value="ALDH_PutA-P5CDH-RocA"/>
    <property type="match status" value="1"/>
</dbReference>
<dbReference type="PROSITE" id="PS00070">
    <property type="entry name" value="ALDEHYDE_DEHYDR_CYS"/>
    <property type="match status" value="1"/>
</dbReference>
<dbReference type="InterPro" id="IPR015590">
    <property type="entry name" value="Aldehyde_DH_dom"/>
</dbReference>
<protein>
    <recommendedName>
        <fullName evidence="2 7">L-glutamate gamma-semialdehyde dehydrogenase</fullName>
        <ecNumber evidence="2 7">1.2.1.88</ecNumber>
    </recommendedName>
</protein>
<evidence type="ECO:0000313" key="12">
    <source>
        <dbReference type="Proteomes" id="UP000295636"/>
    </source>
</evidence>
<dbReference type="InterPro" id="IPR016163">
    <property type="entry name" value="Ald_DH_C"/>
</dbReference>
<organism evidence="11 12">
    <name type="scientific">Paenibacillus piri</name>
    <dbReference type="NCBI Taxonomy" id="2547395"/>
    <lineage>
        <taxon>Bacteria</taxon>
        <taxon>Bacillati</taxon>
        <taxon>Bacillota</taxon>
        <taxon>Bacilli</taxon>
        <taxon>Bacillales</taxon>
        <taxon>Paenibacillaceae</taxon>
        <taxon>Paenibacillus</taxon>
    </lineage>
</organism>
<dbReference type="PANTHER" id="PTHR42862">
    <property type="entry name" value="DELTA-1-PYRROLINE-5-CARBOXYLATE DEHYDROGENASE 1, ISOFORM A-RELATED"/>
    <property type="match status" value="1"/>
</dbReference>
<dbReference type="InterPro" id="IPR016161">
    <property type="entry name" value="Ald_DH/histidinol_DH"/>
</dbReference>
<dbReference type="OrthoDB" id="20170at2"/>
<evidence type="ECO:0000256" key="2">
    <source>
        <dbReference type="ARBA" id="ARBA00012884"/>
    </source>
</evidence>
<keyword evidence="3 9" id="KW-0560">Oxidoreductase</keyword>
<evidence type="ECO:0000256" key="7">
    <source>
        <dbReference type="NCBIfam" id="TIGR01237"/>
    </source>
</evidence>
<dbReference type="SUPFAM" id="SSF53720">
    <property type="entry name" value="ALDH-like"/>
    <property type="match status" value="1"/>
</dbReference>
<gene>
    <name evidence="11" type="primary">pruA</name>
    <name evidence="11" type="ORF">E1757_00730</name>
</gene>
<dbReference type="RefSeq" id="WP_133224911.1">
    <property type="nucleotide sequence ID" value="NZ_SMRT01000001.1"/>
</dbReference>
<dbReference type="InterPro" id="IPR016160">
    <property type="entry name" value="Ald_DH_CS_CYS"/>
</dbReference>
<feature type="domain" description="Aldehyde dehydrogenase" evidence="10">
    <location>
        <begin position="49"/>
        <end position="511"/>
    </location>
</feature>
<evidence type="ECO:0000259" key="10">
    <source>
        <dbReference type="Pfam" id="PF00171"/>
    </source>
</evidence>
<dbReference type="AlphaFoldDB" id="A0A4R5KW17"/>
<dbReference type="InterPro" id="IPR005932">
    <property type="entry name" value="RocA"/>
</dbReference>
<evidence type="ECO:0000256" key="3">
    <source>
        <dbReference type="ARBA" id="ARBA00023002"/>
    </source>
</evidence>
<evidence type="ECO:0000313" key="11">
    <source>
        <dbReference type="EMBL" id="TDG00202.1"/>
    </source>
</evidence>
<evidence type="ECO:0000256" key="1">
    <source>
        <dbReference type="ARBA" id="ARBA00004786"/>
    </source>
</evidence>
<evidence type="ECO:0000256" key="6">
    <source>
        <dbReference type="ARBA" id="ARBA00061617"/>
    </source>
</evidence>
<feature type="active site" evidence="8">
    <location>
        <position position="288"/>
    </location>
</feature>
<evidence type="ECO:0000256" key="4">
    <source>
        <dbReference type="ARBA" id="ARBA00023027"/>
    </source>
</evidence>
<dbReference type="NCBIfam" id="NF002852">
    <property type="entry name" value="PRK03137.1"/>
    <property type="match status" value="1"/>
</dbReference>
<evidence type="ECO:0000256" key="5">
    <source>
        <dbReference type="ARBA" id="ARBA00048142"/>
    </source>
</evidence>
<dbReference type="FunFam" id="3.40.309.10:FF:000005">
    <property type="entry name" value="1-pyrroline-5-carboxylate dehydrogenase 1"/>
    <property type="match status" value="1"/>
</dbReference>
<dbReference type="Proteomes" id="UP000295636">
    <property type="component" value="Unassembled WGS sequence"/>
</dbReference>
<dbReference type="Gene3D" id="3.40.309.10">
    <property type="entry name" value="Aldehyde Dehydrogenase, Chain A, domain 2"/>
    <property type="match status" value="1"/>
</dbReference>
<dbReference type="GO" id="GO:0009898">
    <property type="term" value="C:cytoplasmic side of plasma membrane"/>
    <property type="evidence" value="ECO:0007669"/>
    <property type="project" value="TreeGrafter"/>
</dbReference>
<sequence length="517" mass="55958">MMMPYRPEAFTDFSAAAEESRLQEALKRVNLQLGEDYPLMIGGKTIETKRRIVSVNPSDYKQVVGTVLMADTPLAEQAIQTAHAAFPAWSAVSTETRADCLFRAAAELRRRKHEFSAWLMVEAGKVRVEADVETAEAIDFLEYYGRQMLQLAQRGERELTGMSGERNRLDYLGLGVGIVIAPWNFPLAILAGMTTAALVAGNTVIVKPSSLTPVIAVKFVELLIQAGIPAEAVQLVPGSGREIGDYLAAHPLTRFISFTGSKEVGLYLHELSSRMAPGQRWLKRFVGELGGKDAIIVDRDADLEQAAQGIVTSAFGFSGQKCSACSRAIVHSDVYDAVLERCSELADGLKVGNVQDFTCSTGPVINQSAYDSIGGYIDIARTEGRITAGGGPAEGDGWYIRPTVVADADPGSRIMQEEIFGPVLAVAKAHDFEHALRIANDSDYGLTGSVYTRSRVHIERARQAFAVGNLYINRKCTGAIVGVHPFGGFNMSGTDSKAGGPDYLLLFTQPKLTSERL</sequence>
<comment type="similarity">
    <text evidence="6">Belongs to the aldehyde dehydrogenase family. RocA subfamily.</text>
</comment>
<dbReference type="PANTHER" id="PTHR42862:SF1">
    <property type="entry name" value="DELTA-1-PYRROLINE-5-CARBOXYLATE DEHYDROGENASE 2, ISOFORM A-RELATED"/>
    <property type="match status" value="1"/>
</dbReference>
<proteinExistence type="inferred from homology"/>
<comment type="caution">
    <text evidence="11">The sequence shown here is derived from an EMBL/GenBank/DDBJ whole genome shotgun (WGS) entry which is preliminary data.</text>
</comment>
<dbReference type="EC" id="1.2.1.88" evidence="2 7"/>
<dbReference type="GO" id="GO:0010133">
    <property type="term" value="P:L-proline catabolic process to L-glutamate"/>
    <property type="evidence" value="ECO:0007669"/>
    <property type="project" value="TreeGrafter"/>
</dbReference>
<accession>A0A4R5KW17</accession>
<dbReference type="GO" id="GO:0003842">
    <property type="term" value="F:L-glutamate gamma-semialdehyde dehydrogenase activity"/>
    <property type="evidence" value="ECO:0007669"/>
    <property type="project" value="UniProtKB-UniRule"/>
</dbReference>
<name>A0A4R5KW17_9BACL</name>
<keyword evidence="12" id="KW-1185">Reference proteome</keyword>
<dbReference type="EMBL" id="SMRT01000001">
    <property type="protein sequence ID" value="TDG00202.1"/>
    <property type="molecule type" value="Genomic_DNA"/>
</dbReference>
<dbReference type="PROSITE" id="PS00687">
    <property type="entry name" value="ALDEHYDE_DEHYDR_GLU"/>
    <property type="match status" value="1"/>
</dbReference>
<evidence type="ECO:0000256" key="9">
    <source>
        <dbReference type="RuleBase" id="RU003345"/>
    </source>
</evidence>
<dbReference type="InterPro" id="IPR029510">
    <property type="entry name" value="Ald_DH_CS_GLU"/>
</dbReference>
<dbReference type="GO" id="GO:0004657">
    <property type="term" value="F:proline dehydrogenase activity"/>
    <property type="evidence" value="ECO:0007669"/>
    <property type="project" value="UniProtKB-ARBA"/>
</dbReference>
<dbReference type="NCBIfam" id="TIGR01237">
    <property type="entry name" value="D1pyr5carbox2"/>
    <property type="match status" value="1"/>
</dbReference>
<comment type="catalytic activity">
    <reaction evidence="5">
        <text>L-glutamate 5-semialdehyde + NAD(+) + H2O = L-glutamate + NADH + 2 H(+)</text>
        <dbReference type="Rhea" id="RHEA:30235"/>
        <dbReference type="ChEBI" id="CHEBI:15377"/>
        <dbReference type="ChEBI" id="CHEBI:15378"/>
        <dbReference type="ChEBI" id="CHEBI:29985"/>
        <dbReference type="ChEBI" id="CHEBI:57540"/>
        <dbReference type="ChEBI" id="CHEBI:57945"/>
        <dbReference type="ChEBI" id="CHEBI:58066"/>
        <dbReference type="EC" id="1.2.1.88"/>
    </reaction>
</comment>
<keyword evidence="4" id="KW-0520">NAD</keyword>
<dbReference type="Gene3D" id="3.40.605.10">
    <property type="entry name" value="Aldehyde Dehydrogenase, Chain A, domain 1"/>
    <property type="match status" value="1"/>
</dbReference>
<dbReference type="InterPro" id="IPR016162">
    <property type="entry name" value="Ald_DH_N"/>
</dbReference>
<dbReference type="FunFam" id="3.40.605.10:FF:000045">
    <property type="entry name" value="1-pyrroline-5-carboxylate dehydrogenase 1"/>
    <property type="match status" value="1"/>
</dbReference>
<dbReference type="InterPro" id="IPR050485">
    <property type="entry name" value="Proline_metab_enzyme"/>
</dbReference>
<dbReference type="Pfam" id="PF00171">
    <property type="entry name" value="Aldedh"/>
    <property type="match status" value="1"/>
</dbReference>
<comment type="pathway">
    <text evidence="1">Amino-acid degradation; L-proline degradation into L-glutamate; L-glutamate from L-proline: step 2/2.</text>
</comment>
<reference evidence="11 12" key="1">
    <citation type="submission" date="2019-03" db="EMBL/GenBank/DDBJ databases">
        <title>This is whole genome sequence of Paenibacillus sp MS74 strain.</title>
        <authorList>
            <person name="Trinh H.N."/>
        </authorList>
    </citation>
    <scope>NUCLEOTIDE SEQUENCE [LARGE SCALE GENOMIC DNA]</scope>
    <source>
        <strain evidence="11 12">MS74</strain>
    </source>
</reference>